<feature type="compositionally biased region" description="Polar residues" evidence="4">
    <location>
        <begin position="144"/>
        <end position="165"/>
    </location>
</feature>
<sequence>MQARKRNTSHKAVDRRTSKKCKWDKGHLVKSELQKLAPQSDRCAVPRIPPESPGNSELLGFVKEHLPPGKGAGAPAQLEAAGRPLGHPTAVGDTCPAKTEDSLALPAHTSGWGTASQQLLSTGRVHTAHRAGRKASTADGGQHLSGQGQQPDLPPASSSCPSMSKQEFRKMHFRAKDDEDDDDGAEM</sequence>
<feature type="compositionally biased region" description="Basic and acidic residues" evidence="4">
    <location>
        <begin position="166"/>
        <end position="177"/>
    </location>
</feature>
<feature type="region of interest" description="Disordered" evidence="4">
    <location>
        <begin position="39"/>
        <end position="187"/>
    </location>
</feature>
<proteinExistence type="inferred from homology"/>
<feature type="region of interest" description="Disordered" evidence="4">
    <location>
        <begin position="1"/>
        <end position="20"/>
    </location>
</feature>
<dbReference type="AlphaFoldDB" id="A0A811Y810"/>
<comment type="caution">
    <text evidence="5">The sequence shown here is derived from an EMBL/GenBank/DDBJ whole genome shotgun (WGS) entry which is preliminary data.</text>
</comment>
<keyword evidence="6" id="KW-1185">Reference proteome</keyword>
<keyword evidence="3" id="KW-0539">Nucleus</keyword>
<protein>
    <submittedName>
        <fullName evidence="5">(raccoon dog) hypothetical protein</fullName>
    </submittedName>
</protein>
<dbReference type="EMBL" id="CAJHUB010000666">
    <property type="protein sequence ID" value="CAD7672372.1"/>
    <property type="molecule type" value="Genomic_DNA"/>
</dbReference>
<accession>A0A811Y810</accession>
<dbReference type="InterPro" id="IPR031530">
    <property type="entry name" value="UPF0688"/>
</dbReference>
<evidence type="ECO:0000256" key="3">
    <source>
        <dbReference type="ARBA" id="ARBA00023242"/>
    </source>
</evidence>
<feature type="compositionally biased region" description="Polar residues" evidence="4">
    <location>
        <begin position="111"/>
        <end position="121"/>
    </location>
</feature>
<dbReference type="Proteomes" id="UP000645828">
    <property type="component" value="Unassembled WGS sequence"/>
</dbReference>
<evidence type="ECO:0000256" key="2">
    <source>
        <dbReference type="ARBA" id="ARBA00006634"/>
    </source>
</evidence>
<dbReference type="PANTHER" id="PTHR28491:SF1">
    <property type="entry name" value="UPF0688 PROTEIN C1ORF174"/>
    <property type="match status" value="1"/>
</dbReference>
<evidence type="ECO:0000313" key="6">
    <source>
        <dbReference type="Proteomes" id="UP000645828"/>
    </source>
</evidence>
<comment type="similarity">
    <text evidence="2">Belongs to the UPF0688 family.</text>
</comment>
<comment type="subcellular location">
    <subcellularLocation>
        <location evidence="1">Nucleus</location>
    </subcellularLocation>
</comment>
<name>A0A811Y810_NYCPR</name>
<dbReference type="GO" id="GO:0005634">
    <property type="term" value="C:nucleus"/>
    <property type="evidence" value="ECO:0007669"/>
    <property type="project" value="UniProtKB-SubCell"/>
</dbReference>
<organism evidence="5 6">
    <name type="scientific">Nyctereutes procyonoides</name>
    <name type="common">Raccoon dog</name>
    <name type="synonym">Canis procyonoides</name>
    <dbReference type="NCBI Taxonomy" id="34880"/>
    <lineage>
        <taxon>Eukaryota</taxon>
        <taxon>Metazoa</taxon>
        <taxon>Chordata</taxon>
        <taxon>Craniata</taxon>
        <taxon>Vertebrata</taxon>
        <taxon>Euteleostomi</taxon>
        <taxon>Mammalia</taxon>
        <taxon>Eutheria</taxon>
        <taxon>Laurasiatheria</taxon>
        <taxon>Carnivora</taxon>
        <taxon>Caniformia</taxon>
        <taxon>Canidae</taxon>
        <taxon>Nyctereutes</taxon>
    </lineage>
</organism>
<feature type="compositionally biased region" description="Basic and acidic residues" evidence="4">
    <location>
        <begin position="11"/>
        <end position="20"/>
    </location>
</feature>
<evidence type="ECO:0000313" key="5">
    <source>
        <dbReference type="EMBL" id="CAD7672372.1"/>
    </source>
</evidence>
<dbReference type="PANTHER" id="PTHR28491">
    <property type="entry name" value="UPF0688 PROTEIN C1ORF174"/>
    <property type="match status" value="1"/>
</dbReference>
<reference evidence="5" key="1">
    <citation type="submission" date="2020-12" db="EMBL/GenBank/DDBJ databases">
        <authorList>
            <consortium name="Molecular Ecology Group"/>
        </authorList>
    </citation>
    <scope>NUCLEOTIDE SEQUENCE</scope>
    <source>
        <strain evidence="5">TBG_1078</strain>
    </source>
</reference>
<evidence type="ECO:0000256" key="1">
    <source>
        <dbReference type="ARBA" id="ARBA00004123"/>
    </source>
</evidence>
<gene>
    <name evidence="5" type="ORF">NYPRO_LOCUS5167</name>
</gene>
<evidence type="ECO:0000256" key="4">
    <source>
        <dbReference type="SAM" id="MobiDB-lite"/>
    </source>
</evidence>
<feature type="compositionally biased region" description="Acidic residues" evidence="4">
    <location>
        <begin position="178"/>
        <end position="187"/>
    </location>
</feature>
<dbReference type="Pfam" id="PF15772">
    <property type="entry name" value="UPF0688"/>
    <property type="match status" value="1"/>
</dbReference>